<accession>A0ACC3D7D3</accession>
<gene>
    <name evidence="1" type="ORF">LTS18_003233</name>
</gene>
<comment type="caution">
    <text evidence="1">The sequence shown here is derived from an EMBL/GenBank/DDBJ whole genome shotgun (WGS) entry which is preliminary data.</text>
</comment>
<sequence length="179" mass="19737">MTTNFFHDMRSTRFPRHTSLRRLRTAFSISTPPARSPSSSIVSIPPPTSLSSALNHANSSASSTSTTPLSASASKRRERDSYAFSDTSDDSFSPLSDSYSTSPSSHFSHFSMTHSAKRASVRLHQMLLLRRKPSLMEIEIEDERRTFGQEMAVLEPRPLPVVEYGGAVGGIFEVLDGKV</sequence>
<organism evidence="1 2">
    <name type="scientific">Coniosporium uncinatum</name>
    <dbReference type="NCBI Taxonomy" id="93489"/>
    <lineage>
        <taxon>Eukaryota</taxon>
        <taxon>Fungi</taxon>
        <taxon>Dikarya</taxon>
        <taxon>Ascomycota</taxon>
        <taxon>Pezizomycotina</taxon>
        <taxon>Dothideomycetes</taxon>
        <taxon>Dothideomycetes incertae sedis</taxon>
        <taxon>Coniosporium</taxon>
    </lineage>
</organism>
<evidence type="ECO:0000313" key="2">
    <source>
        <dbReference type="Proteomes" id="UP001186974"/>
    </source>
</evidence>
<dbReference type="Proteomes" id="UP001186974">
    <property type="component" value="Unassembled WGS sequence"/>
</dbReference>
<name>A0ACC3D7D3_9PEZI</name>
<dbReference type="EMBL" id="JAWDJW010007097">
    <property type="protein sequence ID" value="KAK3062854.1"/>
    <property type="molecule type" value="Genomic_DNA"/>
</dbReference>
<proteinExistence type="predicted"/>
<keyword evidence="2" id="KW-1185">Reference proteome</keyword>
<protein>
    <submittedName>
        <fullName evidence="1">Uncharacterized protein</fullName>
    </submittedName>
</protein>
<evidence type="ECO:0000313" key="1">
    <source>
        <dbReference type="EMBL" id="KAK3062854.1"/>
    </source>
</evidence>
<reference evidence="1" key="1">
    <citation type="submission" date="2024-09" db="EMBL/GenBank/DDBJ databases">
        <title>Black Yeasts Isolated from many extreme environments.</title>
        <authorList>
            <person name="Coleine C."/>
            <person name="Stajich J.E."/>
            <person name="Selbmann L."/>
        </authorList>
    </citation>
    <scope>NUCLEOTIDE SEQUENCE</scope>
    <source>
        <strain evidence="1">CCFEE 5737</strain>
    </source>
</reference>